<evidence type="ECO:0008006" key="4">
    <source>
        <dbReference type="Google" id="ProtNLM"/>
    </source>
</evidence>
<name>A0ABN2TR35_9MICO</name>
<dbReference type="RefSeq" id="WP_343986275.1">
    <property type="nucleotide sequence ID" value="NZ_BAAANB010000001.1"/>
</dbReference>
<feature type="signal peptide" evidence="1">
    <location>
        <begin position="1"/>
        <end position="35"/>
    </location>
</feature>
<sequence length="161" mass="15890">MQGARPRGARLVAVGAVAALVAAGLGTVIAPSAQAAGVAPLPVGPRPNATRVEFRAAERVSASVDVGTGNLLVTTTDLTLPGVDQDVQLGLDFNSLLLGAGSALPAGAAGKGFATRLGQDTKLVANTDGTVLYLAPGGLEGLYTPITGTSGYTSRPGSRTP</sequence>
<gene>
    <name evidence="2" type="ORF">GCM10009740_02410</name>
</gene>
<evidence type="ECO:0000256" key="1">
    <source>
        <dbReference type="SAM" id="SignalP"/>
    </source>
</evidence>
<feature type="chain" id="PRO_5045902160" description="DUF4394 domain-containing protein" evidence="1">
    <location>
        <begin position="36"/>
        <end position="161"/>
    </location>
</feature>
<organism evidence="2 3">
    <name type="scientific">Terrabacter terrae</name>
    <dbReference type="NCBI Taxonomy" id="318434"/>
    <lineage>
        <taxon>Bacteria</taxon>
        <taxon>Bacillati</taxon>
        <taxon>Actinomycetota</taxon>
        <taxon>Actinomycetes</taxon>
        <taxon>Micrococcales</taxon>
        <taxon>Intrasporangiaceae</taxon>
        <taxon>Terrabacter</taxon>
    </lineage>
</organism>
<keyword evidence="3" id="KW-1185">Reference proteome</keyword>
<evidence type="ECO:0000313" key="2">
    <source>
        <dbReference type="EMBL" id="GAA2018192.1"/>
    </source>
</evidence>
<keyword evidence="1" id="KW-0732">Signal</keyword>
<proteinExistence type="predicted"/>
<dbReference type="Proteomes" id="UP001501285">
    <property type="component" value="Unassembled WGS sequence"/>
</dbReference>
<dbReference type="EMBL" id="BAAANB010000001">
    <property type="protein sequence ID" value="GAA2018192.1"/>
    <property type="molecule type" value="Genomic_DNA"/>
</dbReference>
<evidence type="ECO:0000313" key="3">
    <source>
        <dbReference type="Proteomes" id="UP001501285"/>
    </source>
</evidence>
<protein>
    <recommendedName>
        <fullName evidence="4">DUF4394 domain-containing protein</fullName>
    </recommendedName>
</protein>
<comment type="caution">
    <text evidence="2">The sequence shown here is derived from an EMBL/GenBank/DDBJ whole genome shotgun (WGS) entry which is preliminary data.</text>
</comment>
<accession>A0ABN2TR35</accession>
<reference evidence="2 3" key="1">
    <citation type="journal article" date="2019" name="Int. J. Syst. Evol. Microbiol.">
        <title>The Global Catalogue of Microorganisms (GCM) 10K type strain sequencing project: providing services to taxonomists for standard genome sequencing and annotation.</title>
        <authorList>
            <consortium name="The Broad Institute Genomics Platform"/>
            <consortium name="The Broad Institute Genome Sequencing Center for Infectious Disease"/>
            <person name="Wu L."/>
            <person name="Ma J."/>
        </authorList>
    </citation>
    <scope>NUCLEOTIDE SEQUENCE [LARGE SCALE GENOMIC DNA]</scope>
    <source>
        <strain evidence="2 3">JCM 14283</strain>
    </source>
</reference>